<evidence type="ECO:0000313" key="3">
    <source>
        <dbReference type="Proteomes" id="UP000006039"/>
    </source>
</evidence>
<protein>
    <submittedName>
        <fullName evidence="1 2">Uncharacterized protein</fullName>
    </submittedName>
</protein>
<evidence type="ECO:0000313" key="2">
    <source>
        <dbReference type="EnsemblFungi" id="EJT76874"/>
    </source>
</evidence>
<reference evidence="2" key="5">
    <citation type="submission" date="2018-04" db="UniProtKB">
        <authorList>
            <consortium name="EnsemblFungi"/>
        </authorList>
    </citation>
    <scope>IDENTIFICATION</scope>
    <source>
        <strain evidence="2">R3-111a-1</strain>
    </source>
</reference>
<gene>
    <name evidence="2" type="primary">20347246</name>
    <name evidence="1" type="ORF">GGTG_06788</name>
</gene>
<reference evidence="2" key="4">
    <citation type="journal article" date="2015" name="G3 (Bethesda)">
        <title>Genome sequences of three phytopathogenic species of the Magnaporthaceae family of fungi.</title>
        <authorList>
            <person name="Okagaki L.H."/>
            <person name="Nunes C.C."/>
            <person name="Sailsbery J."/>
            <person name="Clay B."/>
            <person name="Brown D."/>
            <person name="John T."/>
            <person name="Oh Y."/>
            <person name="Young N."/>
            <person name="Fitzgerald M."/>
            <person name="Haas B.J."/>
            <person name="Zeng Q."/>
            <person name="Young S."/>
            <person name="Adiconis X."/>
            <person name="Fan L."/>
            <person name="Levin J.Z."/>
            <person name="Mitchell T.K."/>
            <person name="Okubara P.A."/>
            <person name="Farman M.L."/>
            <person name="Kohn L.M."/>
            <person name="Birren B."/>
            <person name="Ma L.-J."/>
            <person name="Dean R.A."/>
        </authorList>
    </citation>
    <scope>NUCLEOTIDE SEQUENCE</scope>
    <source>
        <strain evidence="2">R3-111a-1</strain>
    </source>
</reference>
<dbReference type="AlphaFoldDB" id="J3NZU1"/>
<name>J3NZU1_GAET3</name>
<dbReference type="EnsemblFungi" id="EJT76874">
    <property type="protein sequence ID" value="EJT76874"/>
    <property type="gene ID" value="GGTG_06788"/>
</dbReference>
<evidence type="ECO:0000313" key="1">
    <source>
        <dbReference type="EMBL" id="EJT76874.1"/>
    </source>
</evidence>
<accession>J3NZU1</accession>
<reference evidence="1" key="2">
    <citation type="submission" date="2010-07" db="EMBL/GenBank/DDBJ databases">
        <authorList>
            <consortium name="The Broad Institute Genome Sequencing Platform"/>
            <consortium name="Broad Institute Genome Sequencing Center for Infectious Disease"/>
            <person name="Ma L.-J."/>
            <person name="Dead R."/>
            <person name="Young S."/>
            <person name="Zeng Q."/>
            <person name="Koehrsen M."/>
            <person name="Alvarado L."/>
            <person name="Berlin A."/>
            <person name="Chapman S.B."/>
            <person name="Chen Z."/>
            <person name="Freedman E."/>
            <person name="Gellesch M."/>
            <person name="Goldberg J."/>
            <person name="Griggs A."/>
            <person name="Gujja S."/>
            <person name="Heilman E.R."/>
            <person name="Heiman D."/>
            <person name="Hepburn T."/>
            <person name="Howarth C."/>
            <person name="Jen D."/>
            <person name="Larson L."/>
            <person name="Mehta T."/>
            <person name="Neiman D."/>
            <person name="Pearson M."/>
            <person name="Roberts A."/>
            <person name="Saif S."/>
            <person name="Shea T."/>
            <person name="Shenoy N."/>
            <person name="Sisk P."/>
            <person name="Stolte C."/>
            <person name="Sykes S."/>
            <person name="Walk T."/>
            <person name="White J."/>
            <person name="Yandava C."/>
            <person name="Haas B."/>
            <person name="Nusbaum C."/>
            <person name="Birren B."/>
        </authorList>
    </citation>
    <scope>NUCLEOTIDE SEQUENCE</scope>
    <source>
        <strain evidence="1">R3-111a-1</strain>
    </source>
</reference>
<reference evidence="1" key="3">
    <citation type="submission" date="2010-09" db="EMBL/GenBank/DDBJ databases">
        <title>Annotation of Gaeumannomyces graminis var. tritici R3-111a-1.</title>
        <authorList>
            <consortium name="The Broad Institute Genome Sequencing Platform"/>
            <person name="Ma L.-J."/>
            <person name="Dead R."/>
            <person name="Young S.K."/>
            <person name="Zeng Q."/>
            <person name="Gargeya S."/>
            <person name="Fitzgerald M."/>
            <person name="Haas B."/>
            <person name="Abouelleil A."/>
            <person name="Alvarado L."/>
            <person name="Arachchi H.M."/>
            <person name="Berlin A."/>
            <person name="Brown A."/>
            <person name="Chapman S.B."/>
            <person name="Chen Z."/>
            <person name="Dunbar C."/>
            <person name="Freedman E."/>
            <person name="Gearin G."/>
            <person name="Gellesch M."/>
            <person name="Goldberg J."/>
            <person name="Griggs A."/>
            <person name="Gujja S."/>
            <person name="Heiman D."/>
            <person name="Howarth C."/>
            <person name="Larson L."/>
            <person name="Lui A."/>
            <person name="MacDonald P.J.P."/>
            <person name="Mehta T."/>
            <person name="Montmayeur A."/>
            <person name="Murphy C."/>
            <person name="Neiman D."/>
            <person name="Pearson M."/>
            <person name="Priest M."/>
            <person name="Roberts A."/>
            <person name="Saif S."/>
            <person name="Shea T."/>
            <person name="Shenoy N."/>
            <person name="Sisk P."/>
            <person name="Stolte C."/>
            <person name="Sykes S."/>
            <person name="Yandava C."/>
            <person name="Wortman J."/>
            <person name="Nusbaum C."/>
            <person name="Birren B."/>
        </authorList>
    </citation>
    <scope>NUCLEOTIDE SEQUENCE</scope>
    <source>
        <strain evidence="1">R3-111a-1</strain>
    </source>
</reference>
<reference evidence="3" key="1">
    <citation type="submission" date="2010-07" db="EMBL/GenBank/DDBJ databases">
        <title>The genome sequence of Gaeumannomyces graminis var. tritici strain R3-111a-1.</title>
        <authorList>
            <consortium name="The Broad Institute Genome Sequencing Platform"/>
            <person name="Ma L.-J."/>
            <person name="Dead R."/>
            <person name="Young S."/>
            <person name="Zeng Q."/>
            <person name="Koehrsen M."/>
            <person name="Alvarado L."/>
            <person name="Berlin A."/>
            <person name="Chapman S.B."/>
            <person name="Chen Z."/>
            <person name="Freedman E."/>
            <person name="Gellesch M."/>
            <person name="Goldberg J."/>
            <person name="Griggs A."/>
            <person name="Gujja S."/>
            <person name="Heilman E.R."/>
            <person name="Heiman D."/>
            <person name="Hepburn T."/>
            <person name="Howarth C."/>
            <person name="Jen D."/>
            <person name="Larson L."/>
            <person name="Mehta T."/>
            <person name="Neiman D."/>
            <person name="Pearson M."/>
            <person name="Roberts A."/>
            <person name="Saif S."/>
            <person name="Shea T."/>
            <person name="Shenoy N."/>
            <person name="Sisk P."/>
            <person name="Stolte C."/>
            <person name="Sykes S."/>
            <person name="Walk T."/>
            <person name="White J."/>
            <person name="Yandava C."/>
            <person name="Haas B."/>
            <person name="Nusbaum C."/>
            <person name="Birren B."/>
        </authorList>
    </citation>
    <scope>NUCLEOTIDE SEQUENCE [LARGE SCALE GENOMIC DNA]</scope>
    <source>
        <strain evidence="3">R3-111a-1</strain>
    </source>
</reference>
<organism evidence="1">
    <name type="scientific">Gaeumannomyces tritici (strain R3-111a-1)</name>
    <name type="common">Wheat and barley take-all root rot fungus</name>
    <name type="synonym">Gaeumannomyces graminis var. tritici</name>
    <dbReference type="NCBI Taxonomy" id="644352"/>
    <lineage>
        <taxon>Eukaryota</taxon>
        <taxon>Fungi</taxon>
        <taxon>Dikarya</taxon>
        <taxon>Ascomycota</taxon>
        <taxon>Pezizomycotina</taxon>
        <taxon>Sordariomycetes</taxon>
        <taxon>Sordariomycetidae</taxon>
        <taxon>Magnaporthales</taxon>
        <taxon>Magnaporthaceae</taxon>
        <taxon>Gaeumannomyces</taxon>
    </lineage>
</organism>
<dbReference type="VEuPathDB" id="FungiDB:GGTG_06788"/>
<dbReference type="EMBL" id="GL385397">
    <property type="protein sequence ID" value="EJT76874.1"/>
    <property type="molecule type" value="Genomic_DNA"/>
</dbReference>
<proteinExistence type="predicted"/>
<dbReference type="RefSeq" id="XP_009222874.1">
    <property type="nucleotide sequence ID" value="XM_009224610.1"/>
</dbReference>
<dbReference type="Proteomes" id="UP000006039">
    <property type="component" value="Unassembled WGS sequence"/>
</dbReference>
<keyword evidence="3" id="KW-1185">Reference proteome</keyword>
<dbReference type="GeneID" id="20347246"/>
<dbReference type="HOGENOM" id="CLU_2015441_0_0_1"/>
<sequence>MVHTCSAYLVCCETLQIERDDSPAQSPVASWYGLGIEQANGQSTGDTTAEPTLTQTTVLDERAFSSLDFTANILCQFPDARPNQKQRLLGVHLGTDYDLLAGTTGQLHGACCHGRSRSTETID</sequence>